<keyword evidence="3" id="KW-0731">Sigma factor</keyword>
<dbReference type="InterPro" id="IPR013324">
    <property type="entry name" value="RNA_pol_sigma_r3/r4-like"/>
</dbReference>
<comment type="similarity">
    <text evidence="1">Belongs to the sigma-70 factor family. ECF subfamily.</text>
</comment>
<dbReference type="PANTHER" id="PTHR43133:SF46">
    <property type="entry name" value="RNA POLYMERASE SIGMA-70 FACTOR ECF SUBFAMILY"/>
    <property type="match status" value="1"/>
</dbReference>
<evidence type="ECO:0000259" key="5">
    <source>
        <dbReference type="PROSITE" id="PS00622"/>
    </source>
</evidence>
<reference evidence="6 7" key="1">
    <citation type="submission" date="2019-03" db="EMBL/GenBank/DDBJ databases">
        <title>Genomic Encyclopedia of Archaeal and Bacterial Type Strains, Phase II (KMG-II): from individual species to whole genera.</title>
        <authorList>
            <person name="Goeker M."/>
        </authorList>
    </citation>
    <scope>NUCLEOTIDE SEQUENCE [LARGE SCALE GENOMIC DNA]</scope>
    <source>
        <strain evidence="6 7">DSM 22554</strain>
    </source>
</reference>
<dbReference type="PROSITE" id="PS00622">
    <property type="entry name" value="HTH_LUXR_1"/>
    <property type="match status" value="1"/>
</dbReference>
<evidence type="ECO:0000256" key="4">
    <source>
        <dbReference type="ARBA" id="ARBA00023163"/>
    </source>
</evidence>
<dbReference type="Pfam" id="PF08281">
    <property type="entry name" value="Sigma70_r4_2"/>
    <property type="match status" value="1"/>
</dbReference>
<evidence type="ECO:0000313" key="7">
    <source>
        <dbReference type="Proteomes" id="UP000294616"/>
    </source>
</evidence>
<accession>A0A4R1M1J7</accession>
<keyword evidence="4" id="KW-0804">Transcription</keyword>
<comment type="caution">
    <text evidence="6">The sequence shown here is derived from an EMBL/GenBank/DDBJ whole genome shotgun (WGS) entry which is preliminary data.</text>
</comment>
<dbReference type="InterPro" id="IPR013325">
    <property type="entry name" value="RNA_pol_sigma_r2"/>
</dbReference>
<dbReference type="GO" id="GO:0016987">
    <property type="term" value="F:sigma factor activity"/>
    <property type="evidence" value="ECO:0007669"/>
    <property type="project" value="UniProtKB-KW"/>
</dbReference>
<sequence length="190" mass="21758">MPKNQLELAALIQEMAMTNSESAYKALFRTLFNPIRNFSFSIVKSSELAEEVASDVLFMLWYNREKLCEVKNIKYYAFTAAKNKSLNILKKDSGKQVISLDEVDVDIHIDYSNPELILLQGELKLQLETAIKTLPKQCKLVFKLIKEEGFSYKEVAEMLDISPKTVDAHLVNAVRKLSAILKTEFNIKYN</sequence>
<dbReference type="InterPro" id="IPR014284">
    <property type="entry name" value="RNA_pol_sigma-70_dom"/>
</dbReference>
<evidence type="ECO:0000256" key="2">
    <source>
        <dbReference type="ARBA" id="ARBA00023015"/>
    </source>
</evidence>
<dbReference type="InterPro" id="IPR013249">
    <property type="entry name" value="RNA_pol_sigma70_r4_t2"/>
</dbReference>
<keyword evidence="7" id="KW-1185">Reference proteome</keyword>
<proteinExistence type="inferred from homology"/>
<dbReference type="OrthoDB" id="659361at2"/>
<dbReference type="Gene3D" id="1.10.1740.10">
    <property type="match status" value="1"/>
</dbReference>
<dbReference type="Pfam" id="PF04542">
    <property type="entry name" value="Sigma70_r2"/>
    <property type="match status" value="1"/>
</dbReference>
<evidence type="ECO:0000256" key="3">
    <source>
        <dbReference type="ARBA" id="ARBA00023082"/>
    </source>
</evidence>
<dbReference type="SMART" id="SM00421">
    <property type="entry name" value="HTH_LUXR"/>
    <property type="match status" value="1"/>
</dbReference>
<gene>
    <name evidence="6" type="ORF">C8N28_1165</name>
</gene>
<dbReference type="PANTHER" id="PTHR43133">
    <property type="entry name" value="RNA POLYMERASE ECF-TYPE SIGMA FACTO"/>
    <property type="match status" value="1"/>
</dbReference>
<dbReference type="CDD" id="cd06171">
    <property type="entry name" value="Sigma70_r4"/>
    <property type="match status" value="1"/>
</dbReference>
<evidence type="ECO:0000256" key="1">
    <source>
        <dbReference type="ARBA" id="ARBA00010641"/>
    </source>
</evidence>
<dbReference type="InterPro" id="IPR014327">
    <property type="entry name" value="RNA_pol_sigma70_bacteroid"/>
</dbReference>
<dbReference type="EMBL" id="SMGO01000001">
    <property type="protein sequence ID" value="TCK85848.1"/>
    <property type="molecule type" value="Genomic_DNA"/>
</dbReference>
<name>A0A4R1M1J7_9SPHI</name>
<dbReference type="SUPFAM" id="SSF88659">
    <property type="entry name" value="Sigma3 and sigma4 domains of RNA polymerase sigma factors"/>
    <property type="match status" value="1"/>
</dbReference>
<dbReference type="SUPFAM" id="SSF88946">
    <property type="entry name" value="Sigma2 domain of RNA polymerase sigma factors"/>
    <property type="match status" value="1"/>
</dbReference>
<protein>
    <submittedName>
        <fullName evidence="6">RNA polymerase sigma-70 factor (ECF subfamily)</fullName>
    </submittedName>
</protein>
<dbReference type="InterPro" id="IPR000792">
    <property type="entry name" value="Tscrpt_reg_LuxR_C"/>
</dbReference>
<dbReference type="AlphaFoldDB" id="A0A4R1M1J7"/>
<dbReference type="InterPro" id="IPR007627">
    <property type="entry name" value="RNA_pol_sigma70_r2"/>
</dbReference>
<dbReference type="PRINTS" id="PR00038">
    <property type="entry name" value="HTHLUXR"/>
</dbReference>
<dbReference type="NCBIfam" id="TIGR02985">
    <property type="entry name" value="Sig70_bacteroi1"/>
    <property type="match status" value="1"/>
</dbReference>
<dbReference type="InterPro" id="IPR039425">
    <property type="entry name" value="RNA_pol_sigma-70-like"/>
</dbReference>
<dbReference type="GO" id="GO:0006352">
    <property type="term" value="P:DNA-templated transcription initiation"/>
    <property type="evidence" value="ECO:0007669"/>
    <property type="project" value="InterPro"/>
</dbReference>
<dbReference type="GO" id="GO:0003677">
    <property type="term" value="F:DNA binding"/>
    <property type="evidence" value="ECO:0007669"/>
    <property type="project" value="InterPro"/>
</dbReference>
<dbReference type="NCBIfam" id="TIGR02937">
    <property type="entry name" value="sigma70-ECF"/>
    <property type="match status" value="1"/>
</dbReference>
<dbReference type="InterPro" id="IPR036388">
    <property type="entry name" value="WH-like_DNA-bd_sf"/>
</dbReference>
<organism evidence="6 7">
    <name type="scientific">Albibacterium bauzanense</name>
    <dbReference type="NCBI Taxonomy" id="653929"/>
    <lineage>
        <taxon>Bacteria</taxon>
        <taxon>Pseudomonadati</taxon>
        <taxon>Bacteroidota</taxon>
        <taxon>Sphingobacteriia</taxon>
        <taxon>Sphingobacteriales</taxon>
        <taxon>Sphingobacteriaceae</taxon>
        <taxon>Albibacterium</taxon>
    </lineage>
</organism>
<feature type="domain" description="HTH luxR-type" evidence="5">
    <location>
        <begin position="149"/>
        <end position="176"/>
    </location>
</feature>
<keyword evidence="2" id="KW-0805">Transcription regulation</keyword>
<evidence type="ECO:0000313" key="6">
    <source>
        <dbReference type="EMBL" id="TCK85848.1"/>
    </source>
</evidence>
<dbReference type="RefSeq" id="WP_132222388.1">
    <property type="nucleotide sequence ID" value="NZ_SMGO01000001.1"/>
</dbReference>
<dbReference type="Gene3D" id="1.10.10.10">
    <property type="entry name" value="Winged helix-like DNA-binding domain superfamily/Winged helix DNA-binding domain"/>
    <property type="match status" value="1"/>
</dbReference>
<dbReference type="Proteomes" id="UP000294616">
    <property type="component" value="Unassembled WGS sequence"/>
</dbReference>